<evidence type="ECO:0008006" key="3">
    <source>
        <dbReference type="Google" id="ProtNLM"/>
    </source>
</evidence>
<evidence type="ECO:0000313" key="2">
    <source>
        <dbReference type="Proteomes" id="UP001642360"/>
    </source>
</evidence>
<keyword evidence="2" id="KW-1185">Reference proteome</keyword>
<comment type="caution">
    <text evidence="1">The sequence shown here is derived from an EMBL/GenBank/DDBJ whole genome shotgun (WGS) entry which is preliminary data.</text>
</comment>
<sequence length="93" mass="9813">MQLLLGNFLVLFVEDELDSVIGVEFHCSFGIPEVLYCIYLAVPLLFAPPLASPAAAAASPPPLWPRIGTARRCSPTAHSTVGVTVVVHVTAGL</sequence>
<protein>
    <recommendedName>
        <fullName evidence="3">Secreted protein</fullName>
    </recommendedName>
</protein>
<organism evidence="1 2">
    <name type="scientific">Ilex paraguariensis</name>
    <name type="common">yerba mate</name>
    <dbReference type="NCBI Taxonomy" id="185542"/>
    <lineage>
        <taxon>Eukaryota</taxon>
        <taxon>Viridiplantae</taxon>
        <taxon>Streptophyta</taxon>
        <taxon>Embryophyta</taxon>
        <taxon>Tracheophyta</taxon>
        <taxon>Spermatophyta</taxon>
        <taxon>Magnoliopsida</taxon>
        <taxon>eudicotyledons</taxon>
        <taxon>Gunneridae</taxon>
        <taxon>Pentapetalae</taxon>
        <taxon>asterids</taxon>
        <taxon>campanulids</taxon>
        <taxon>Aquifoliales</taxon>
        <taxon>Aquifoliaceae</taxon>
        <taxon>Ilex</taxon>
    </lineage>
</organism>
<reference evidence="1 2" key="1">
    <citation type="submission" date="2024-02" db="EMBL/GenBank/DDBJ databases">
        <authorList>
            <person name="Vignale AGUSTIN F."/>
            <person name="Sosa J E."/>
            <person name="Modenutti C."/>
        </authorList>
    </citation>
    <scope>NUCLEOTIDE SEQUENCE [LARGE SCALE GENOMIC DNA]</scope>
</reference>
<dbReference type="Proteomes" id="UP001642360">
    <property type="component" value="Unassembled WGS sequence"/>
</dbReference>
<evidence type="ECO:0000313" key="1">
    <source>
        <dbReference type="EMBL" id="CAK9139167.1"/>
    </source>
</evidence>
<name>A0ABC8RAS4_9AQUA</name>
<dbReference type="AlphaFoldDB" id="A0ABC8RAS4"/>
<gene>
    <name evidence="1" type="ORF">ILEXP_LOCUS6530</name>
</gene>
<accession>A0ABC8RAS4</accession>
<proteinExistence type="predicted"/>
<dbReference type="EMBL" id="CAUOFW020000942">
    <property type="protein sequence ID" value="CAK9139167.1"/>
    <property type="molecule type" value="Genomic_DNA"/>
</dbReference>